<dbReference type="PATRIC" id="fig|452.5.peg.1275"/>
<dbReference type="Gene3D" id="1.20.144.10">
    <property type="entry name" value="Phosphatidic acid phosphatase type 2/haloperoxidase"/>
    <property type="match status" value="1"/>
</dbReference>
<evidence type="ECO:0000256" key="1">
    <source>
        <dbReference type="SAM" id="Phobius"/>
    </source>
</evidence>
<keyword evidence="1" id="KW-0472">Membrane</keyword>
<evidence type="ECO:0000313" key="3">
    <source>
        <dbReference type="EMBL" id="KTD64344.1"/>
    </source>
</evidence>
<evidence type="ECO:0000259" key="2">
    <source>
        <dbReference type="Pfam" id="PF01569"/>
    </source>
</evidence>
<keyword evidence="1" id="KW-0812">Transmembrane</keyword>
<feature type="transmembrane region" description="Helical" evidence="1">
    <location>
        <begin position="68"/>
        <end position="89"/>
    </location>
</feature>
<dbReference type="SUPFAM" id="SSF48317">
    <property type="entry name" value="Acid phosphatase/Vanadium-dependent haloperoxidase"/>
    <property type="match status" value="1"/>
</dbReference>
<feature type="transmembrane region" description="Helical" evidence="1">
    <location>
        <begin position="173"/>
        <end position="189"/>
    </location>
</feature>
<evidence type="ECO:0000313" key="4">
    <source>
        <dbReference type="Proteomes" id="UP000054877"/>
    </source>
</evidence>
<dbReference type="AlphaFoldDB" id="A0A0W0Z5B5"/>
<feature type="transmembrane region" description="Helical" evidence="1">
    <location>
        <begin position="96"/>
        <end position="114"/>
    </location>
</feature>
<protein>
    <submittedName>
        <fullName evidence="3">PAP2 superfamily protein</fullName>
    </submittedName>
</protein>
<comment type="caution">
    <text evidence="3">The sequence shown here is derived from an EMBL/GenBank/DDBJ whole genome shotgun (WGS) entry which is preliminary data.</text>
</comment>
<dbReference type="InterPro" id="IPR036938">
    <property type="entry name" value="PAP2/HPO_sf"/>
</dbReference>
<dbReference type="Proteomes" id="UP000054877">
    <property type="component" value="Unassembled WGS sequence"/>
</dbReference>
<feature type="transmembrane region" description="Helical" evidence="1">
    <location>
        <begin position="147"/>
        <end position="167"/>
    </location>
</feature>
<keyword evidence="1" id="KW-1133">Transmembrane helix</keyword>
<name>A0A0W0Z5B5_LEGSP</name>
<dbReference type="EMBL" id="LNYX01000013">
    <property type="protein sequence ID" value="KTD64344.1"/>
    <property type="molecule type" value="Genomic_DNA"/>
</dbReference>
<feature type="transmembrane region" description="Helical" evidence="1">
    <location>
        <begin position="120"/>
        <end position="138"/>
    </location>
</feature>
<sequence>MFPDIAADFFLAFSHLPILLLIVVSGFLFISRALFFQTACLAAFDIMVNVALKGFFKVPLAPALGPGFAFPSGHMQLATVFYLWLALYIPLWPWRIAVALLLAGIGAGLIHYDYHSLQDVLAGLACGLLLLGFYRYALMKLTRVSPWLLIGLSAILMADIGLTYILIPTHAWSAFYTLSGLVIVERVLAANRERNLCWQTVNLKSATGVK</sequence>
<feature type="transmembrane region" description="Helical" evidence="1">
    <location>
        <begin position="34"/>
        <end position="56"/>
    </location>
</feature>
<dbReference type="InterPro" id="IPR000326">
    <property type="entry name" value="PAP2/HPO"/>
</dbReference>
<reference evidence="3 4" key="1">
    <citation type="submission" date="2015-11" db="EMBL/GenBank/DDBJ databases">
        <title>Genomic analysis of 38 Legionella species identifies large and diverse effector repertoires.</title>
        <authorList>
            <person name="Burstein D."/>
            <person name="Amaro F."/>
            <person name="Zusman T."/>
            <person name="Lifshitz Z."/>
            <person name="Cohen O."/>
            <person name="Gilbert J.A."/>
            <person name="Pupko T."/>
            <person name="Shuman H.A."/>
            <person name="Segal G."/>
        </authorList>
    </citation>
    <scope>NUCLEOTIDE SEQUENCE [LARGE SCALE GENOMIC DNA]</scope>
    <source>
        <strain evidence="3 4">Mt.St.Helens-9</strain>
    </source>
</reference>
<organism evidence="3 4">
    <name type="scientific">Legionella spiritensis</name>
    <dbReference type="NCBI Taxonomy" id="452"/>
    <lineage>
        <taxon>Bacteria</taxon>
        <taxon>Pseudomonadati</taxon>
        <taxon>Pseudomonadota</taxon>
        <taxon>Gammaproteobacteria</taxon>
        <taxon>Legionellales</taxon>
        <taxon>Legionellaceae</taxon>
        <taxon>Legionella</taxon>
    </lineage>
</organism>
<dbReference type="RefSeq" id="WP_157737725.1">
    <property type="nucleotide sequence ID" value="NZ_CAAAII010000005.1"/>
</dbReference>
<dbReference type="Pfam" id="PF01569">
    <property type="entry name" value="PAP2"/>
    <property type="match status" value="1"/>
</dbReference>
<keyword evidence="4" id="KW-1185">Reference proteome</keyword>
<gene>
    <name evidence="3" type="ORF">Lspi_1151</name>
</gene>
<proteinExistence type="predicted"/>
<feature type="transmembrane region" description="Helical" evidence="1">
    <location>
        <begin position="6"/>
        <end position="29"/>
    </location>
</feature>
<feature type="domain" description="Phosphatidic acid phosphatase type 2/haloperoxidase" evidence="2">
    <location>
        <begin position="68"/>
        <end position="140"/>
    </location>
</feature>
<accession>A0A0W0Z5B5</accession>